<keyword evidence="2" id="KW-0812">Transmembrane</keyword>
<dbReference type="Proteomes" id="UP000838763">
    <property type="component" value="Unassembled WGS sequence"/>
</dbReference>
<dbReference type="OrthoDB" id="4456959at2759"/>
<keyword evidence="4" id="KW-0472">Membrane</keyword>
<evidence type="ECO:0000256" key="4">
    <source>
        <dbReference type="ARBA" id="ARBA00023136"/>
    </source>
</evidence>
<keyword evidence="6" id="KW-1185">Reference proteome</keyword>
<name>A0A9P1HCR4_9PEZI</name>
<dbReference type="InterPro" id="IPR023352">
    <property type="entry name" value="MAPEG-like_dom_sf"/>
</dbReference>
<dbReference type="Gene3D" id="1.20.120.550">
    <property type="entry name" value="Membrane associated eicosanoid/glutathione metabolism-like domain"/>
    <property type="match status" value="1"/>
</dbReference>
<dbReference type="SUPFAM" id="SSF161084">
    <property type="entry name" value="MAPEG domain-like"/>
    <property type="match status" value="1"/>
</dbReference>
<evidence type="ECO:0000256" key="1">
    <source>
        <dbReference type="ARBA" id="ARBA00004370"/>
    </source>
</evidence>
<evidence type="ECO:0000256" key="3">
    <source>
        <dbReference type="ARBA" id="ARBA00022989"/>
    </source>
</evidence>
<sequence>MEIPATIRPVAALVGWTFAMELWIWKADNYNHLHEAPTRFYAVAVSLAVIQATTQLKSSGVEGKLAWAYVGIRIVHSLVQSLTNKIPVRFGLYALSEVTLLGLFGKLVAALL</sequence>
<gene>
    <name evidence="5" type="ORF">PPNO1_LOCUS9729</name>
</gene>
<proteinExistence type="predicted"/>
<reference evidence="5" key="1">
    <citation type="submission" date="2022-11" db="EMBL/GenBank/DDBJ databases">
        <authorList>
            <person name="Scott C."/>
            <person name="Bruce N."/>
        </authorList>
    </citation>
    <scope>NUCLEOTIDE SEQUENCE</scope>
</reference>
<organism evidence="5 6">
    <name type="scientific">Parascedosporium putredinis</name>
    <dbReference type="NCBI Taxonomy" id="1442378"/>
    <lineage>
        <taxon>Eukaryota</taxon>
        <taxon>Fungi</taxon>
        <taxon>Dikarya</taxon>
        <taxon>Ascomycota</taxon>
        <taxon>Pezizomycotina</taxon>
        <taxon>Sordariomycetes</taxon>
        <taxon>Hypocreomycetidae</taxon>
        <taxon>Microascales</taxon>
        <taxon>Microascaceae</taxon>
        <taxon>Parascedosporium</taxon>
    </lineage>
</organism>
<keyword evidence="3" id="KW-1133">Transmembrane helix</keyword>
<dbReference type="EMBL" id="CALLCH030000021">
    <property type="protein sequence ID" value="CAI4220187.1"/>
    <property type="molecule type" value="Genomic_DNA"/>
</dbReference>
<evidence type="ECO:0000313" key="5">
    <source>
        <dbReference type="EMBL" id="CAI4220187.1"/>
    </source>
</evidence>
<accession>A0A9P1HCR4</accession>
<dbReference type="InterPro" id="IPR001129">
    <property type="entry name" value="Membr-assoc_MAPEG"/>
</dbReference>
<evidence type="ECO:0000256" key="2">
    <source>
        <dbReference type="ARBA" id="ARBA00022692"/>
    </source>
</evidence>
<comment type="subcellular location">
    <subcellularLocation>
        <location evidence="1">Membrane</location>
    </subcellularLocation>
</comment>
<dbReference type="AlphaFoldDB" id="A0A9P1HCR4"/>
<dbReference type="GO" id="GO:0016020">
    <property type="term" value="C:membrane"/>
    <property type="evidence" value="ECO:0007669"/>
    <property type="project" value="UniProtKB-SubCell"/>
</dbReference>
<evidence type="ECO:0000313" key="6">
    <source>
        <dbReference type="Proteomes" id="UP000838763"/>
    </source>
</evidence>
<comment type="caution">
    <text evidence="5">The sequence shown here is derived from an EMBL/GenBank/DDBJ whole genome shotgun (WGS) entry which is preliminary data.</text>
</comment>
<dbReference type="Pfam" id="PF01124">
    <property type="entry name" value="MAPEG"/>
    <property type="match status" value="1"/>
</dbReference>
<protein>
    <submittedName>
        <fullName evidence="5">Uncharacterized protein</fullName>
    </submittedName>
</protein>